<dbReference type="SUPFAM" id="SSF63737">
    <property type="entry name" value="Leukotriene A4 hydrolase N-terminal domain"/>
    <property type="match status" value="1"/>
</dbReference>
<dbReference type="GO" id="GO:0016020">
    <property type="term" value="C:membrane"/>
    <property type="evidence" value="ECO:0007669"/>
    <property type="project" value="TreeGrafter"/>
</dbReference>
<dbReference type="CDD" id="cd09602">
    <property type="entry name" value="M1_APN"/>
    <property type="match status" value="1"/>
</dbReference>
<dbReference type="EMBL" id="MWWU01000002">
    <property type="protein sequence ID" value="OZG55791.1"/>
    <property type="molecule type" value="Genomic_DNA"/>
</dbReference>
<dbReference type="NCBIfam" id="TIGR02412">
    <property type="entry name" value="pepN_strep_liv"/>
    <property type="match status" value="1"/>
</dbReference>
<dbReference type="GO" id="GO:0042277">
    <property type="term" value="F:peptide binding"/>
    <property type="evidence" value="ECO:0007669"/>
    <property type="project" value="TreeGrafter"/>
</dbReference>
<dbReference type="FunFam" id="2.60.40.1730:FF:000010">
    <property type="entry name" value="Putative aminopeptidase N"/>
    <property type="match status" value="1"/>
</dbReference>
<evidence type="ECO:0000259" key="15">
    <source>
        <dbReference type="Pfam" id="PF11838"/>
    </source>
</evidence>
<evidence type="ECO:0000256" key="12">
    <source>
        <dbReference type="ARBA" id="ARBA00029811"/>
    </source>
</evidence>
<evidence type="ECO:0000313" key="18">
    <source>
        <dbReference type="Proteomes" id="UP000228976"/>
    </source>
</evidence>
<dbReference type="GO" id="GO:0043171">
    <property type="term" value="P:peptide catabolic process"/>
    <property type="evidence" value="ECO:0007669"/>
    <property type="project" value="TreeGrafter"/>
</dbReference>
<dbReference type="GO" id="GO:0005737">
    <property type="term" value="C:cytoplasm"/>
    <property type="evidence" value="ECO:0007669"/>
    <property type="project" value="TreeGrafter"/>
</dbReference>
<evidence type="ECO:0000256" key="3">
    <source>
        <dbReference type="ARBA" id="ARBA00010136"/>
    </source>
</evidence>
<dbReference type="Proteomes" id="UP000228976">
    <property type="component" value="Unassembled WGS sequence"/>
</dbReference>
<evidence type="ECO:0000256" key="8">
    <source>
        <dbReference type="ARBA" id="ARBA00022723"/>
    </source>
</evidence>
<dbReference type="GO" id="GO:0006508">
    <property type="term" value="P:proteolysis"/>
    <property type="evidence" value="ECO:0007669"/>
    <property type="project" value="UniProtKB-KW"/>
</dbReference>
<dbReference type="InterPro" id="IPR014782">
    <property type="entry name" value="Peptidase_M1_dom"/>
</dbReference>
<dbReference type="EC" id="3.4.11.2" evidence="4"/>
<evidence type="ECO:0000256" key="7">
    <source>
        <dbReference type="ARBA" id="ARBA00022670"/>
    </source>
</evidence>
<dbReference type="InterPro" id="IPR045357">
    <property type="entry name" value="Aminopeptidase_N-like_N"/>
</dbReference>
<dbReference type="InterPro" id="IPR042097">
    <property type="entry name" value="Aminopeptidase_N-like_N_sf"/>
</dbReference>
<evidence type="ECO:0000256" key="1">
    <source>
        <dbReference type="ARBA" id="ARBA00000098"/>
    </source>
</evidence>
<comment type="caution">
    <text evidence="17">The sequence shown here is derived from an EMBL/GenBank/DDBJ whole genome shotgun (WGS) entry which is preliminary data.</text>
</comment>
<dbReference type="AlphaFoldDB" id="A0A261F9F9"/>
<comment type="catalytic activity">
    <reaction evidence="1">
        <text>Release of an N-terminal amino acid, Xaa-|-Yaa- from a peptide, amide or arylamide. Xaa is preferably Ala, but may be most amino acids including Pro (slow action). When a terminal hydrophobic residue is followed by a prolyl residue, the two may be released as an intact Xaa-Pro dipeptide.</text>
        <dbReference type="EC" id="3.4.11.2"/>
    </reaction>
</comment>
<dbReference type="Pfam" id="PF17900">
    <property type="entry name" value="Peptidase_M1_N"/>
    <property type="match status" value="1"/>
</dbReference>
<feature type="domain" description="Aminopeptidase N-like N-terminal" evidence="16">
    <location>
        <begin position="25"/>
        <end position="201"/>
    </location>
</feature>
<dbReference type="RefSeq" id="WP_094689408.1">
    <property type="nucleotide sequence ID" value="NZ_JACBYZ010000001.1"/>
</dbReference>
<keyword evidence="10" id="KW-0862">Zinc</keyword>
<evidence type="ECO:0000259" key="16">
    <source>
        <dbReference type="Pfam" id="PF17900"/>
    </source>
</evidence>
<dbReference type="InterPro" id="IPR027268">
    <property type="entry name" value="Peptidase_M4/M1_CTD_sf"/>
</dbReference>
<dbReference type="PANTHER" id="PTHR11533:SF174">
    <property type="entry name" value="PUROMYCIN-SENSITIVE AMINOPEPTIDASE-RELATED"/>
    <property type="match status" value="1"/>
</dbReference>
<dbReference type="GO" id="GO:0005615">
    <property type="term" value="C:extracellular space"/>
    <property type="evidence" value="ECO:0007669"/>
    <property type="project" value="TreeGrafter"/>
</dbReference>
<keyword evidence="18" id="KW-1185">Reference proteome</keyword>
<feature type="domain" description="ERAP1-like C-terminal" evidence="15">
    <location>
        <begin position="541"/>
        <end position="856"/>
    </location>
</feature>
<evidence type="ECO:0000256" key="11">
    <source>
        <dbReference type="ARBA" id="ARBA00023049"/>
    </source>
</evidence>
<dbReference type="SUPFAM" id="SSF55486">
    <property type="entry name" value="Metalloproteases ('zincins'), catalytic domain"/>
    <property type="match status" value="1"/>
</dbReference>
<evidence type="ECO:0000256" key="2">
    <source>
        <dbReference type="ARBA" id="ARBA00001947"/>
    </source>
</evidence>
<reference evidence="17 18" key="1">
    <citation type="journal article" date="2017" name="BMC Genomics">
        <title>Comparative genomic and phylogenomic analyses of the Bifidobacteriaceae family.</title>
        <authorList>
            <person name="Lugli G.A."/>
            <person name="Milani C."/>
            <person name="Turroni F."/>
            <person name="Duranti S."/>
            <person name="Mancabelli L."/>
            <person name="Mangifesta M."/>
            <person name="Ferrario C."/>
            <person name="Modesto M."/>
            <person name="Mattarelli P."/>
            <person name="Jiri K."/>
            <person name="van Sinderen D."/>
            <person name="Ventura M."/>
        </authorList>
    </citation>
    <scope>NUCLEOTIDE SEQUENCE [LARGE SCALE GENOMIC DNA]</scope>
    <source>
        <strain evidence="17 18">LMG 21773</strain>
    </source>
</reference>
<dbReference type="GO" id="GO:0070006">
    <property type="term" value="F:metalloaminopeptidase activity"/>
    <property type="evidence" value="ECO:0007669"/>
    <property type="project" value="TreeGrafter"/>
</dbReference>
<protein>
    <recommendedName>
        <fullName evidence="5">Aminopeptidase N</fullName>
        <ecNumber evidence="4">3.4.11.2</ecNumber>
    </recommendedName>
    <alternativeName>
        <fullName evidence="12">Alanine aminopeptidase</fullName>
    </alternativeName>
    <alternativeName>
        <fullName evidence="13">Lysyl aminopeptidase</fullName>
    </alternativeName>
</protein>
<keyword evidence="11" id="KW-0482">Metalloprotease</keyword>
<keyword evidence="9" id="KW-0378">Hydrolase</keyword>
<dbReference type="InterPro" id="IPR024571">
    <property type="entry name" value="ERAP1-like_C_dom"/>
</dbReference>
<dbReference type="Gene3D" id="2.60.40.1730">
    <property type="entry name" value="tricorn interacting facor f3 domain"/>
    <property type="match status" value="1"/>
</dbReference>
<accession>A0A261F9F9</accession>
<comment type="cofactor">
    <cofactor evidence="2">
        <name>Zn(2+)</name>
        <dbReference type="ChEBI" id="CHEBI:29105"/>
    </cofactor>
</comment>
<dbReference type="InterPro" id="IPR050344">
    <property type="entry name" value="Peptidase_M1_aminopeptidases"/>
</dbReference>
<keyword evidence="8" id="KW-0479">Metal-binding</keyword>
<sequence length="869" mass="97979">MPGVNLTRVEAEERFATVSNPRYWVNVDLTKGDETFVSHTKVTFDAVAGRSTFLDLVAAEVRSVRLNGKDLDPKAVFADSRIQLDNLEEHNEVEVDALAIYSHTGEGLHRSVDPTDGNVYLYTQFEVPDARRVYSVFDQPDLKAVFSFTVTAPESWTVLSIMPGKAEKVEGETEEGTLTGGKKEGIKRWSFEDTPKMSSYLTAIIAGPYASWHTEYNNEDGRVVPMGIYTRQSLKAGMDRDAQYLFDVTKAGFAFYAKTWNVPYPYAKYDQIFVPEYNAGAMENIGTVTIRDQYVFQSKVTDALVDRRDETILHELAHMWFGDLVTMKWWNDLWLNESFAEFMSTLCTAEATQWKSEWATFTSGEKSWGQAQDQLPTTHPVVAEINDLHDTEVNFDGITYAKGGSLLKQLMAYVGRDKFFEGIHNYLVKYQYSNATLADLLAELEKTSGRDMKAWSEKWLETSGVNTLHSLVETDDDGVITEFEIRQTADVDHPTLRPHRLRVGFYNMQDGSVVRTSQVELDIDGACTKVPQLVGQKRPDFILLNDDDLTYAKLRFDEDSLNFLVEHLTDFADPEARATSWLALWDMTRDAELPAKTFVQTSLKALATETQSTTFRYALSEIQKAAAYYVAPSEREMVLSDAAREMWRLALLKPGSDEQFQLVGAWLSLAADPAFADESKALLAGTSAMKGLEVDNNMRWSILRAQARVGLIGDFEIEEELAKNDTTENREFAMGARAAKPTPEAKAWAWDEALHDSKLTNAQIGEVVNGFSSNSDPKLYAEYVDKFFDTINWIWENKSFHMAENIINPLRGGGLYPHFADAGKLVEAGNAWLDKNPDAARALRRMVLENLDGSRRDLRVRAYNTTLGE</sequence>
<gene>
    <name evidence="17" type="ORF">AEAE_0279</name>
</gene>
<evidence type="ECO:0000256" key="9">
    <source>
        <dbReference type="ARBA" id="ARBA00022801"/>
    </source>
</evidence>
<dbReference type="Pfam" id="PF11838">
    <property type="entry name" value="ERAP1_C"/>
    <property type="match status" value="1"/>
</dbReference>
<dbReference type="FunFam" id="1.10.390.10:FF:000004">
    <property type="entry name" value="Aminopeptidase N"/>
    <property type="match status" value="1"/>
</dbReference>
<dbReference type="InterPro" id="IPR012778">
    <property type="entry name" value="Pept_M1_aminopeptidase"/>
</dbReference>
<evidence type="ECO:0000256" key="6">
    <source>
        <dbReference type="ARBA" id="ARBA00022438"/>
    </source>
</evidence>
<evidence type="ECO:0000256" key="13">
    <source>
        <dbReference type="ARBA" id="ARBA00031533"/>
    </source>
</evidence>
<feature type="domain" description="Peptidase M1 membrane alanine aminopeptidase" evidence="14">
    <location>
        <begin position="245"/>
        <end position="459"/>
    </location>
</feature>
<dbReference type="InterPro" id="IPR001930">
    <property type="entry name" value="Peptidase_M1"/>
</dbReference>
<dbReference type="Pfam" id="PF01433">
    <property type="entry name" value="Peptidase_M1"/>
    <property type="match status" value="1"/>
</dbReference>
<evidence type="ECO:0000256" key="5">
    <source>
        <dbReference type="ARBA" id="ARBA00015611"/>
    </source>
</evidence>
<evidence type="ECO:0000256" key="4">
    <source>
        <dbReference type="ARBA" id="ARBA00012564"/>
    </source>
</evidence>
<dbReference type="PANTHER" id="PTHR11533">
    <property type="entry name" value="PROTEASE M1 ZINC METALLOPROTEASE"/>
    <property type="match status" value="1"/>
</dbReference>
<evidence type="ECO:0000256" key="10">
    <source>
        <dbReference type="ARBA" id="ARBA00022833"/>
    </source>
</evidence>
<dbReference type="Gene3D" id="1.10.390.10">
    <property type="entry name" value="Neutral Protease Domain 2"/>
    <property type="match status" value="1"/>
</dbReference>
<organism evidence="17 18">
    <name type="scientific">Aeriscardovia aeriphila</name>
    <dbReference type="NCBI Taxonomy" id="218139"/>
    <lineage>
        <taxon>Bacteria</taxon>
        <taxon>Bacillati</taxon>
        <taxon>Actinomycetota</taxon>
        <taxon>Actinomycetes</taxon>
        <taxon>Bifidobacteriales</taxon>
        <taxon>Bifidobacteriaceae</taxon>
        <taxon>Aeriscardovia</taxon>
    </lineage>
</organism>
<evidence type="ECO:0000313" key="17">
    <source>
        <dbReference type="EMBL" id="OZG55791.1"/>
    </source>
</evidence>
<dbReference type="OrthoDB" id="100605at2"/>
<evidence type="ECO:0000259" key="14">
    <source>
        <dbReference type="Pfam" id="PF01433"/>
    </source>
</evidence>
<keyword evidence="7" id="KW-0645">Protease</keyword>
<dbReference type="GO" id="GO:0008270">
    <property type="term" value="F:zinc ion binding"/>
    <property type="evidence" value="ECO:0007669"/>
    <property type="project" value="InterPro"/>
</dbReference>
<proteinExistence type="inferred from homology"/>
<name>A0A261F9F9_9BIFI</name>
<dbReference type="GO" id="GO:0016285">
    <property type="term" value="F:alanyl aminopeptidase activity"/>
    <property type="evidence" value="ECO:0007669"/>
    <property type="project" value="UniProtKB-EC"/>
</dbReference>
<comment type="similarity">
    <text evidence="3">Belongs to the peptidase M1 family.</text>
</comment>
<keyword evidence="6 17" id="KW-0031">Aminopeptidase</keyword>
<dbReference type="PRINTS" id="PR00756">
    <property type="entry name" value="ALADIPTASE"/>
</dbReference>